<organism evidence="1 2">
    <name type="scientific">Ambrosiozyma monospora</name>
    <name type="common">Yeast</name>
    <name type="synonym">Endomycopsis monosporus</name>
    <dbReference type="NCBI Taxonomy" id="43982"/>
    <lineage>
        <taxon>Eukaryota</taxon>
        <taxon>Fungi</taxon>
        <taxon>Dikarya</taxon>
        <taxon>Ascomycota</taxon>
        <taxon>Saccharomycotina</taxon>
        <taxon>Pichiomycetes</taxon>
        <taxon>Pichiales</taxon>
        <taxon>Pichiaceae</taxon>
        <taxon>Ambrosiozyma</taxon>
    </lineage>
</organism>
<comment type="caution">
    <text evidence="1">The sequence shown here is derived from an EMBL/GenBank/DDBJ whole genome shotgun (WGS) entry which is preliminary data.</text>
</comment>
<evidence type="ECO:0000313" key="1">
    <source>
        <dbReference type="EMBL" id="GME75296.1"/>
    </source>
</evidence>
<keyword evidence="2" id="KW-1185">Reference proteome</keyword>
<evidence type="ECO:0000313" key="2">
    <source>
        <dbReference type="Proteomes" id="UP001165064"/>
    </source>
</evidence>
<accession>A0ACB5SWQ2</accession>
<sequence>MFKESNTNDNNSNSNSSILGLNTTVFGRAFLSGSISGIVAAIFTNPFDVGKTRMQVSFDETKKMGTLGKLHSTAKQSMFRYMYTIYSREGLSALYVGLLPRCLKISPSCAIMISSYEVTKRFFTDLKVNAMA</sequence>
<name>A0ACB5SWQ2_AMBMO</name>
<dbReference type="EMBL" id="BSXS01001164">
    <property type="protein sequence ID" value="GME75296.1"/>
    <property type="molecule type" value="Genomic_DNA"/>
</dbReference>
<proteinExistence type="predicted"/>
<gene>
    <name evidence="1" type="ORF">Amon02_000210500</name>
</gene>
<dbReference type="Proteomes" id="UP001165064">
    <property type="component" value="Unassembled WGS sequence"/>
</dbReference>
<protein>
    <submittedName>
        <fullName evidence="1">Unnamed protein product</fullName>
    </submittedName>
</protein>
<reference evidence="1" key="1">
    <citation type="submission" date="2023-04" db="EMBL/GenBank/DDBJ databases">
        <title>Ambrosiozyma monospora NBRC 10751.</title>
        <authorList>
            <person name="Ichikawa N."/>
            <person name="Sato H."/>
            <person name="Tonouchi N."/>
        </authorList>
    </citation>
    <scope>NUCLEOTIDE SEQUENCE</scope>
    <source>
        <strain evidence="1">NBRC 10751</strain>
    </source>
</reference>